<evidence type="ECO:0000313" key="3">
    <source>
        <dbReference type="EMBL" id="BAK15263.1"/>
    </source>
</evidence>
<dbReference type="PATRIC" id="fig|1002809.3.peg.853"/>
<feature type="domain" description="SLH" evidence="2">
    <location>
        <begin position="27"/>
        <end position="87"/>
    </location>
</feature>
<protein>
    <recommendedName>
        <fullName evidence="2">SLH domain-containing protein</fullName>
    </recommendedName>
</protein>
<dbReference type="Pfam" id="PF00395">
    <property type="entry name" value="SLH"/>
    <property type="match status" value="3"/>
</dbReference>
<dbReference type="EMBL" id="AP012157">
    <property type="protein sequence ID" value="BAK15263.1"/>
    <property type="molecule type" value="Genomic_DNA"/>
</dbReference>
<organism evidence="3 4">
    <name type="scientific">Solibacillus silvestris (strain StLB046)</name>
    <name type="common">Bacillus silvestris</name>
    <dbReference type="NCBI Taxonomy" id="1002809"/>
    <lineage>
        <taxon>Bacteria</taxon>
        <taxon>Bacillati</taxon>
        <taxon>Bacillota</taxon>
        <taxon>Bacilli</taxon>
        <taxon>Bacillales</taxon>
        <taxon>Caryophanaceae</taxon>
        <taxon>Solibacillus</taxon>
    </lineage>
</organism>
<reference evidence="4" key="1">
    <citation type="submission" date="2011-04" db="EMBL/GenBank/DDBJ databases">
        <title>Genome sequence of Solibacillus silvestris StLB046.</title>
        <authorList>
            <person name="Morohoshi T."/>
            <person name="Someya N."/>
            <person name="Ikeda T."/>
        </authorList>
    </citation>
    <scope>NUCLEOTIDE SEQUENCE [LARGE SCALE GENOMIC DNA]</scope>
    <source>
        <strain evidence="4">StLB046</strain>
    </source>
</reference>
<dbReference type="PROSITE" id="PS51272">
    <property type="entry name" value="SLH"/>
    <property type="match status" value="3"/>
</dbReference>
<reference evidence="3 4" key="2">
    <citation type="journal article" date="2012" name="J. Biosci. Bioeng.">
        <title>Complete genome sequence and characterization of the N-acylhomoserine lactone-degrading gene of the potato leaf-associated Solibacillus silvestris.</title>
        <authorList>
            <person name="Morohoshi T."/>
            <person name="Tominaga Y."/>
            <person name="Someya N."/>
            <person name="Ikeda T."/>
        </authorList>
    </citation>
    <scope>NUCLEOTIDE SEQUENCE [LARGE SCALE GENOMIC DNA]</scope>
    <source>
        <strain evidence="3 4">StLB046</strain>
    </source>
</reference>
<dbReference type="RefSeq" id="WP_014822858.1">
    <property type="nucleotide sequence ID" value="NC_018065.1"/>
</dbReference>
<feature type="domain" description="SLH" evidence="2">
    <location>
        <begin position="88"/>
        <end position="151"/>
    </location>
</feature>
<dbReference type="KEGG" id="siv:SSIL_0840"/>
<proteinExistence type="predicted"/>
<accession>F2F1C5</accession>
<dbReference type="InterPro" id="IPR051465">
    <property type="entry name" value="Cell_Envelope_Struct_Comp"/>
</dbReference>
<dbReference type="HOGENOM" id="CLU_523541_0_0_9"/>
<dbReference type="Proteomes" id="UP000006691">
    <property type="component" value="Chromosome"/>
</dbReference>
<gene>
    <name evidence="3" type="ordered locus">SSIL_0840</name>
</gene>
<evidence type="ECO:0000256" key="1">
    <source>
        <dbReference type="SAM" id="SignalP"/>
    </source>
</evidence>
<keyword evidence="1" id="KW-0732">Signal</keyword>
<dbReference type="STRING" id="1002809.SSIL_0840"/>
<name>F2F1C5_SOLSS</name>
<dbReference type="AlphaFoldDB" id="F2F1C5"/>
<feature type="signal peptide" evidence="1">
    <location>
        <begin position="1"/>
        <end position="26"/>
    </location>
</feature>
<feature type="domain" description="SLH" evidence="2">
    <location>
        <begin position="154"/>
        <end position="219"/>
    </location>
</feature>
<evidence type="ECO:0000313" key="4">
    <source>
        <dbReference type="Proteomes" id="UP000006691"/>
    </source>
</evidence>
<dbReference type="PANTHER" id="PTHR43308">
    <property type="entry name" value="OUTER MEMBRANE PROTEIN ALPHA-RELATED"/>
    <property type="match status" value="1"/>
</dbReference>
<dbReference type="InterPro" id="IPR001119">
    <property type="entry name" value="SLH_dom"/>
</dbReference>
<keyword evidence="4" id="KW-1185">Reference proteome</keyword>
<feature type="chain" id="PRO_5039591799" description="SLH domain-containing protein" evidence="1">
    <location>
        <begin position="27"/>
        <end position="499"/>
    </location>
</feature>
<evidence type="ECO:0000259" key="2">
    <source>
        <dbReference type="PROSITE" id="PS51272"/>
    </source>
</evidence>
<dbReference type="eggNOG" id="COG0791">
    <property type="taxonomic scope" value="Bacteria"/>
</dbReference>
<sequence length="499" mass="55109">MKNRLVVLLSVLLLMCSLPLSGTVAASTKKFTDVPSSKHFAEAVYDLAERNIIGGYPDGTFKPGNTISRGQAAAIIAKMIKLDMSAVKNPGFNDVTPANGYYKAIAALAEKGIISGYGDGHYGPNDSIKRGQMASILVKAFNLPRYNDNNNSINNPFKDVEVYSYPPSHGVNILILYKLGIASGTSPDKFSPNAFITRGQAAKMLKATEDMKPTMITLEASDIGLDNIRYIKTDQNDTRVFDGILVKGKELPTGVKEGIIQFVPLKEGIGTLVVTGSKSNSTVYKKYYVHIQKENGELKLSLEETDDHLPTTVNLLLLNSKSELPGEVVQNVSLSTMDGKLLSNNIEFEYCMYDESICFDIDQPGQYIATVLFADGKEVRYGIEVKSHDSDFYYGVRTVKENISDVYDMGADYNIGKHIIQTKDAEQIATITRDPGTNLFRAHAAGQKEGEVFIGFEHKVTEKYCDETWCYLNDWIGINVIVERIGSISSVRIYRTPPY</sequence>